<dbReference type="InterPro" id="IPR013862">
    <property type="entry name" value="Kei1"/>
</dbReference>
<accession>A0AAE0JRX1</accession>
<proteinExistence type="predicted"/>
<keyword evidence="4" id="KW-1185">Reference proteome</keyword>
<feature type="transmembrane region" description="Helical" evidence="2">
    <location>
        <begin position="18"/>
        <end position="37"/>
    </location>
</feature>
<dbReference type="GO" id="GO:0006673">
    <property type="term" value="P:inositol phosphoceramide metabolic process"/>
    <property type="evidence" value="ECO:0007669"/>
    <property type="project" value="InterPro"/>
</dbReference>
<dbReference type="Pfam" id="PF08552">
    <property type="entry name" value="Kei1"/>
    <property type="match status" value="1"/>
</dbReference>
<protein>
    <submittedName>
        <fullName evidence="3">Inositolphosphorylceramide synthase subunit Kei1-domain-containing protein</fullName>
    </submittedName>
</protein>
<feature type="region of interest" description="Disordered" evidence="1">
    <location>
        <begin position="124"/>
        <end position="144"/>
    </location>
</feature>
<comment type="caution">
    <text evidence="3">The sequence shown here is derived from an EMBL/GenBank/DDBJ whole genome shotgun (WGS) entry which is preliminary data.</text>
</comment>
<dbReference type="PANTHER" id="PTHR28077:SF1">
    <property type="entry name" value="INOSITOL PHOSPHORYLCERAMIDE SYNTHASE REGULATORY SUBUNIT KEI1"/>
    <property type="match status" value="1"/>
</dbReference>
<keyword evidence="2" id="KW-0472">Membrane</keyword>
<reference evidence="3" key="2">
    <citation type="submission" date="2023-06" db="EMBL/GenBank/DDBJ databases">
        <authorList>
            <consortium name="Lawrence Berkeley National Laboratory"/>
            <person name="Haridas S."/>
            <person name="Hensen N."/>
            <person name="Bonometti L."/>
            <person name="Westerberg I."/>
            <person name="Brannstrom I.O."/>
            <person name="Guillou S."/>
            <person name="Cros-Aarteil S."/>
            <person name="Calhoun S."/>
            <person name="Kuo A."/>
            <person name="Mondo S."/>
            <person name="Pangilinan J."/>
            <person name="Riley R."/>
            <person name="Labutti K."/>
            <person name="Andreopoulos B."/>
            <person name="Lipzen A."/>
            <person name="Chen C."/>
            <person name="Yanf M."/>
            <person name="Daum C."/>
            <person name="Ng V."/>
            <person name="Clum A."/>
            <person name="Steindorff A."/>
            <person name="Ohm R."/>
            <person name="Martin F."/>
            <person name="Silar P."/>
            <person name="Natvig D."/>
            <person name="Lalanne C."/>
            <person name="Gautier V."/>
            <person name="Ament-Velasquez S.L."/>
            <person name="Kruys A."/>
            <person name="Hutchinson M.I."/>
            <person name="Powell A.J."/>
            <person name="Barry K."/>
            <person name="Miller A.N."/>
            <person name="Grigoriev I.V."/>
            <person name="Debuchy R."/>
            <person name="Gladieux P."/>
            <person name="Thoren M.H."/>
            <person name="Johannesson H."/>
        </authorList>
    </citation>
    <scope>NUCLEOTIDE SEQUENCE</scope>
    <source>
        <strain evidence="3">CBS 958.72</strain>
    </source>
</reference>
<evidence type="ECO:0000256" key="1">
    <source>
        <dbReference type="SAM" id="MobiDB-lite"/>
    </source>
</evidence>
<dbReference type="GO" id="GO:0070917">
    <property type="term" value="F:inositol phosphoceramide synthase regulator activity"/>
    <property type="evidence" value="ECO:0007669"/>
    <property type="project" value="InterPro"/>
</dbReference>
<reference evidence="3" key="1">
    <citation type="journal article" date="2023" name="Mol. Phylogenet. Evol.">
        <title>Genome-scale phylogeny and comparative genomics of the fungal order Sordariales.</title>
        <authorList>
            <person name="Hensen N."/>
            <person name="Bonometti L."/>
            <person name="Westerberg I."/>
            <person name="Brannstrom I.O."/>
            <person name="Guillou S."/>
            <person name="Cros-Aarteil S."/>
            <person name="Calhoun S."/>
            <person name="Haridas S."/>
            <person name="Kuo A."/>
            <person name="Mondo S."/>
            <person name="Pangilinan J."/>
            <person name="Riley R."/>
            <person name="LaButti K."/>
            <person name="Andreopoulos B."/>
            <person name="Lipzen A."/>
            <person name="Chen C."/>
            <person name="Yan M."/>
            <person name="Daum C."/>
            <person name="Ng V."/>
            <person name="Clum A."/>
            <person name="Steindorff A."/>
            <person name="Ohm R.A."/>
            <person name="Martin F."/>
            <person name="Silar P."/>
            <person name="Natvig D.O."/>
            <person name="Lalanne C."/>
            <person name="Gautier V."/>
            <person name="Ament-Velasquez S.L."/>
            <person name="Kruys A."/>
            <person name="Hutchinson M.I."/>
            <person name="Powell A.J."/>
            <person name="Barry K."/>
            <person name="Miller A.N."/>
            <person name="Grigoriev I.V."/>
            <person name="Debuchy R."/>
            <person name="Gladieux P."/>
            <person name="Hiltunen Thoren M."/>
            <person name="Johannesson H."/>
        </authorList>
    </citation>
    <scope>NUCLEOTIDE SEQUENCE</scope>
    <source>
        <strain evidence="3">CBS 958.72</strain>
    </source>
</reference>
<evidence type="ECO:0000313" key="3">
    <source>
        <dbReference type="EMBL" id="KAK3358564.1"/>
    </source>
</evidence>
<dbReference type="AlphaFoldDB" id="A0AAE0JRX1"/>
<name>A0AAE0JRX1_9PEZI</name>
<feature type="transmembrane region" description="Helical" evidence="2">
    <location>
        <begin position="166"/>
        <end position="189"/>
    </location>
</feature>
<keyword evidence="2" id="KW-0812">Transmembrane</keyword>
<feature type="transmembrane region" description="Helical" evidence="2">
    <location>
        <begin position="89"/>
        <end position="114"/>
    </location>
</feature>
<sequence length="259" mass="27865">MSSSSRGCRLQLPRPKTFLGLFSVQTGSEVISLALLFNRATGIYGILTLFTGYSLSALQVSLYVLSLLVVAALGYLIPHIRKQSPLQNLALAWLYVIDTIANVSFTAAFATSWYNAALHDPKGPAGAEDTNAKASPSNGEVQHDDGQAAQANAGVGVQETVVSMSLVVAFTLVRVYFALVIMTFARMVLRRFADENASQTEEGVVKGTPLDIFAVGSALGDGWKGRLGRVLVSIGRGYWLGGSKEDEEWAQQVSTRFRV</sequence>
<dbReference type="PANTHER" id="PTHR28077">
    <property type="entry name" value="INOSITOL PHOSPHORYLCERAMIDE SYNTHASE REGULATORY SUBUNIT KEI1"/>
    <property type="match status" value="1"/>
</dbReference>
<gene>
    <name evidence="3" type="ORF">B0T24DRAFT_125314</name>
</gene>
<dbReference type="EMBL" id="JAULSN010000015">
    <property type="protein sequence ID" value="KAK3358564.1"/>
    <property type="molecule type" value="Genomic_DNA"/>
</dbReference>
<organism evidence="3 4">
    <name type="scientific">Lasiosphaeria ovina</name>
    <dbReference type="NCBI Taxonomy" id="92902"/>
    <lineage>
        <taxon>Eukaryota</taxon>
        <taxon>Fungi</taxon>
        <taxon>Dikarya</taxon>
        <taxon>Ascomycota</taxon>
        <taxon>Pezizomycotina</taxon>
        <taxon>Sordariomycetes</taxon>
        <taxon>Sordariomycetidae</taxon>
        <taxon>Sordariales</taxon>
        <taxon>Lasiosphaeriaceae</taxon>
        <taxon>Lasiosphaeria</taxon>
    </lineage>
</organism>
<evidence type="ECO:0000313" key="4">
    <source>
        <dbReference type="Proteomes" id="UP001287356"/>
    </source>
</evidence>
<keyword evidence="2" id="KW-1133">Transmembrane helix</keyword>
<evidence type="ECO:0000256" key="2">
    <source>
        <dbReference type="SAM" id="Phobius"/>
    </source>
</evidence>
<dbReference type="GO" id="GO:0070916">
    <property type="term" value="C:inositol phosphoceramide synthase complex"/>
    <property type="evidence" value="ECO:0007669"/>
    <property type="project" value="TreeGrafter"/>
</dbReference>
<dbReference type="Proteomes" id="UP001287356">
    <property type="component" value="Unassembled WGS sequence"/>
</dbReference>
<dbReference type="GO" id="GO:0000139">
    <property type="term" value="C:Golgi membrane"/>
    <property type="evidence" value="ECO:0007669"/>
    <property type="project" value="TreeGrafter"/>
</dbReference>
<feature type="transmembrane region" description="Helical" evidence="2">
    <location>
        <begin position="57"/>
        <end position="77"/>
    </location>
</feature>